<feature type="domain" description="Cyclic nucleotide-binding" evidence="2">
    <location>
        <begin position="53"/>
        <end position="128"/>
    </location>
</feature>
<dbReference type="CDD" id="cd00038">
    <property type="entry name" value="CAP_ED"/>
    <property type="match status" value="1"/>
</dbReference>
<dbReference type="InterPro" id="IPR018490">
    <property type="entry name" value="cNMP-bd_dom_sf"/>
</dbReference>
<feature type="domain" description="Cyclic nucleotide-binding" evidence="2">
    <location>
        <begin position="418"/>
        <end position="462"/>
    </location>
</feature>
<organism evidence="3 4">
    <name type="scientific">Cymbomonas tetramitiformis</name>
    <dbReference type="NCBI Taxonomy" id="36881"/>
    <lineage>
        <taxon>Eukaryota</taxon>
        <taxon>Viridiplantae</taxon>
        <taxon>Chlorophyta</taxon>
        <taxon>Pyramimonadophyceae</taxon>
        <taxon>Pyramimonadales</taxon>
        <taxon>Pyramimonadaceae</taxon>
        <taxon>Cymbomonas</taxon>
    </lineage>
</organism>
<dbReference type="InterPro" id="IPR014710">
    <property type="entry name" value="RmlC-like_jellyroll"/>
</dbReference>
<feature type="compositionally biased region" description="Polar residues" evidence="1">
    <location>
        <begin position="566"/>
        <end position="582"/>
    </location>
</feature>
<evidence type="ECO:0000313" key="3">
    <source>
        <dbReference type="EMBL" id="KAK3290026.1"/>
    </source>
</evidence>
<evidence type="ECO:0000259" key="2">
    <source>
        <dbReference type="PROSITE" id="PS50042"/>
    </source>
</evidence>
<keyword evidence="4" id="KW-1185">Reference proteome</keyword>
<feature type="region of interest" description="Disordered" evidence="1">
    <location>
        <begin position="197"/>
        <end position="294"/>
    </location>
</feature>
<dbReference type="AlphaFoldDB" id="A0AAE0LLP2"/>
<dbReference type="Gene3D" id="2.60.120.10">
    <property type="entry name" value="Jelly Rolls"/>
    <property type="match status" value="2"/>
</dbReference>
<sequence>MASHPENISKSRAPKRVSKNVLRIYRVLTSAASGLRCKGELAPLLNFLEDVQGIARLSDSQKFNLVHAFALVEFEPNEYVCNVGDPTDTYFVCLDGKLEVSKPIPIARWEQMMSVANVKEETTAGEVASSRVTEEEDEIESQKSRFRRTARARHKTIVENRRQKLNASAGLQKMLKTAKKVVGMRMAMKQLGVHKPEVGAEATSEDATVGLASTQSSPLKAEPRDASSSSGDVVGGSNHSSPTPAGSGSVAENVTKNLCPADSLGEDAPVNSDVQKEGSLTVAPNADVIKTREAPVRRHDGDGEIEDDPGSAALLRALKCPGPDHTLLAQEVSKEDAIESHAQNPNRWEVQGVISGAQAFGEAGMVECGGRGERTATIRCSERCILLRVTKEDWLSVKEGRPVKALQPKFEFLRSSEVFRHLSHETLCCLQHPIKEVEVARSSFVFQEGETINKIYLIKSGTCLLQAKVDGKQRPMSGRIDLIRLGPVSFVGIVDAMRPPHTYTLSCQAKGSSVVLYEIPIADFLLWPKNVVEHLIRIADQRQDFVNSRLEKVRCRMENRLPLSLRSETSRVVPSTHSNSGNPGVHVNTVRERDAQAELSREGPLKGSKTPHLSPLPASFNSPDPDAASLPPTKDPFTHLSPPTCSKKFLSPPRSVHKPNNALDTSMDPYLRPALFTPFVIPFPQPHHHLELPSARSTLCALDRSHSPPPGTYGSPSAHMPQHLYHGGQNLEQRAPSERHPELVSSTSMPLIPSPFMAPSSGRERSVLSDHGHDKLGWSSGETPSSRVDAGRCEGTPGIPVKA</sequence>
<accession>A0AAE0LLP2</accession>
<feature type="compositionally biased region" description="Low complexity" evidence="1">
    <location>
        <begin position="227"/>
        <end position="241"/>
    </location>
</feature>
<comment type="caution">
    <text evidence="3">The sequence shown here is derived from an EMBL/GenBank/DDBJ whole genome shotgun (WGS) entry which is preliminary data.</text>
</comment>
<feature type="compositionally biased region" description="Polar residues" evidence="1">
    <location>
        <begin position="242"/>
        <end position="256"/>
    </location>
</feature>
<dbReference type="SUPFAM" id="SSF51206">
    <property type="entry name" value="cAMP-binding domain-like"/>
    <property type="match status" value="2"/>
</dbReference>
<dbReference type="PROSITE" id="PS50042">
    <property type="entry name" value="CNMP_BINDING_3"/>
    <property type="match status" value="2"/>
</dbReference>
<dbReference type="EMBL" id="LGRX02000006">
    <property type="protein sequence ID" value="KAK3290026.1"/>
    <property type="molecule type" value="Genomic_DNA"/>
</dbReference>
<dbReference type="Proteomes" id="UP001190700">
    <property type="component" value="Unassembled WGS sequence"/>
</dbReference>
<gene>
    <name evidence="3" type="ORF">CYMTET_2565</name>
</gene>
<evidence type="ECO:0000313" key="4">
    <source>
        <dbReference type="Proteomes" id="UP001190700"/>
    </source>
</evidence>
<feature type="region of interest" description="Disordered" evidence="1">
    <location>
        <begin position="566"/>
        <end position="656"/>
    </location>
</feature>
<feature type="region of interest" description="Disordered" evidence="1">
    <location>
        <begin position="126"/>
        <end position="152"/>
    </location>
</feature>
<feature type="region of interest" description="Disordered" evidence="1">
    <location>
        <begin position="704"/>
        <end position="803"/>
    </location>
</feature>
<feature type="compositionally biased region" description="Basic and acidic residues" evidence="1">
    <location>
        <begin position="589"/>
        <end position="604"/>
    </location>
</feature>
<proteinExistence type="predicted"/>
<dbReference type="PANTHER" id="PTHR23011">
    <property type="entry name" value="CYCLIC NUCLEOTIDE-BINDING DOMAIN CONTAINING PROTEIN"/>
    <property type="match status" value="1"/>
</dbReference>
<name>A0AAE0LLP2_9CHLO</name>
<protein>
    <recommendedName>
        <fullName evidence="2">Cyclic nucleotide-binding domain-containing protein</fullName>
    </recommendedName>
</protein>
<dbReference type="PANTHER" id="PTHR23011:SF28">
    <property type="entry name" value="CYCLIC NUCLEOTIDE-BINDING DOMAIN CONTAINING PROTEIN"/>
    <property type="match status" value="1"/>
</dbReference>
<feature type="compositionally biased region" description="Basic and acidic residues" evidence="1">
    <location>
        <begin position="762"/>
        <end position="776"/>
    </location>
</feature>
<reference evidence="3 4" key="1">
    <citation type="journal article" date="2015" name="Genome Biol. Evol.">
        <title>Comparative Genomics of a Bacterivorous Green Alga Reveals Evolutionary Causalities and Consequences of Phago-Mixotrophic Mode of Nutrition.</title>
        <authorList>
            <person name="Burns J.A."/>
            <person name="Paasch A."/>
            <person name="Narechania A."/>
            <person name="Kim E."/>
        </authorList>
    </citation>
    <scope>NUCLEOTIDE SEQUENCE [LARGE SCALE GENOMIC DNA]</scope>
    <source>
        <strain evidence="3 4">PLY_AMNH</strain>
    </source>
</reference>
<dbReference type="InterPro" id="IPR000595">
    <property type="entry name" value="cNMP-bd_dom"/>
</dbReference>
<evidence type="ECO:0000256" key="1">
    <source>
        <dbReference type="SAM" id="MobiDB-lite"/>
    </source>
</evidence>